<accession>A0ABX1CJB1</accession>
<feature type="transmembrane region" description="Helical" evidence="1">
    <location>
        <begin position="15"/>
        <end position="35"/>
    </location>
</feature>
<dbReference type="RefSeq" id="WP_168133605.1">
    <property type="nucleotide sequence ID" value="NZ_JAAVJH010000003.1"/>
</dbReference>
<proteinExistence type="predicted"/>
<dbReference type="EMBL" id="JAAVJH010000003">
    <property type="protein sequence ID" value="NJR78064.1"/>
    <property type="molecule type" value="Genomic_DNA"/>
</dbReference>
<reference evidence="2 3" key="1">
    <citation type="submission" date="2020-03" db="EMBL/GenBank/DDBJ databases">
        <authorList>
            <person name="Wang L."/>
            <person name="He N."/>
            <person name="Li Y."/>
            <person name="Fang Y."/>
            <person name="Zhang F."/>
        </authorList>
    </citation>
    <scope>NUCLEOTIDE SEQUENCE [LARGE SCALE GENOMIC DNA]</scope>
    <source>
        <strain evidence="2 3">36D10-4-7</strain>
    </source>
</reference>
<sequence length="69" mass="7424">MSNATRPHRSVRTMGGWPAIVALVAVIAIVLFFTLSRNDRAAKLRVGSGTAQAMYDGTHTADNKPVARE</sequence>
<evidence type="ECO:0000313" key="2">
    <source>
        <dbReference type="EMBL" id="NJR78064.1"/>
    </source>
</evidence>
<name>A0ABX1CJB1_9SPHN</name>
<evidence type="ECO:0000256" key="1">
    <source>
        <dbReference type="SAM" id="Phobius"/>
    </source>
</evidence>
<keyword evidence="1" id="KW-0812">Transmembrane</keyword>
<evidence type="ECO:0000313" key="3">
    <source>
        <dbReference type="Proteomes" id="UP000732399"/>
    </source>
</evidence>
<keyword evidence="3" id="KW-1185">Reference proteome</keyword>
<keyword evidence="1" id="KW-1133">Transmembrane helix</keyword>
<comment type="caution">
    <text evidence="2">The sequence shown here is derived from an EMBL/GenBank/DDBJ whole genome shotgun (WGS) entry which is preliminary data.</text>
</comment>
<protein>
    <submittedName>
        <fullName evidence="2">Uncharacterized protein</fullName>
    </submittedName>
</protein>
<organism evidence="2 3">
    <name type="scientific">Sphingomonas corticis</name>
    <dbReference type="NCBI Taxonomy" id="2722791"/>
    <lineage>
        <taxon>Bacteria</taxon>
        <taxon>Pseudomonadati</taxon>
        <taxon>Pseudomonadota</taxon>
        <taxon>Alphaproteobacteria</taxon>
        <taxon>Sphingomonadales</taxon>
        <taxon>Sphingomonadaceae</taxon>
        <taxon>Sphingomonas</taxon>
    </lineage>
</organism>
<gene>
    <name evidence="2" type="ORF">HBH26_05460</name>
</gene>
<dbReference type="Proteomes" id="UP000732399">
    <property type="component" value="Unassembled WGS sequence"/>
</dbReference>
<keyword evidence="1" id="KW-0472">Membrane</keyword>